<gene>
    <name evidence="2" type="ORF">ABFB10_01065</name>
</gene>
<dbReference type="InterPro" id="IPR007076">
    <property type="entry name" value="TfoX_N"/>
</dbReference>
<proteinExistence type="predicted"/>
<dbReference type="Gene3D" id="3.30.1460.30">
    <property type="entry name" value="YgaC/TfoX-N like chaperone"/>
    <property type="match status" value="1"/>
</dbReference>
<comment type="caution">
    <text evidence="2">The sequence shown here is derived from an EMBL/GenBank/DDBJ whole genome shotgun (WGS) entry which is preliminary data.</text>
</comment>
<dbReference type="EMBL" id="JBDNCH010000002">
    <property type="protein sequence ID" value="MEN9059831.1"/>
    <property type="molecule type" value="Genomic_DNA"/>
</dbReference>
<dbReference type="Proteomes" id="UP001428774">
    <property type="component" value="Unassembled WGS sequence"/>
</dbReference>
<dbReference type="RefSeq" id="WP_347164974.1">
    <property type="nucleotide sequence ID" value="NZ_JBDNCH010000002.1"/>
</dbReference>
<evidence type="ECO:0000259" key="1">
    <source>
        <dbReference type="Pfam" id="PF04993"/>
    </source>
</evidence>
<evidence type="ECO:0000313" key="3">
    <source>
        <dbReference type="Proteomes" id="UP001428774"/>
    </source>
</evidence>
<reference evidence="2 3" key="1">
    <citation type="submission" date="2024-05" db="EMBL/GenBank/DDBJ databases">
        <title>Genome sequence of Ponticoccus litoralis KCCM 90028.</title>
        <authorList>
            <person name="Kim J.M."/>
            <person name="Lee J.K."/>
            <person name="Choi B.J."/>
            <person name="Bayburt H."/>
            <person name="Baek J.H."/>
            <person name="Jeon C.O."/>
        </authorList>
    </citation>
    <scope>NUCLEOTIDE SEQUENCE [LARGE SCALE GENOMIC DNA]</scope>
    <source>
        <strain evidence="2 3">KCCM 90028</strain>
    </source>
</reference>
<name>A0AAW9S4Q6_9RHOB</name>
<protein>
    <submittedName>
        <fullName evidence="2">TfoX/Sxy family protein</fullName>
    </submittedName>
</protein>
<accession>A0AAW9S4Q6</accession>
<dbReference type="AlphaFoldDB" id="A0AAW9S4Q6"/>
<organism evidence="2 3">
    <name type="scientific">Ponticoccus litoralis</name>
    <dbReference type="NCBI Taxonomy" id="422297"/>
    <lineage>
        <taxon>Bacteria</taxon>
        <taxon>Pseudomonadati</taxon>
        <taxon>Pseudomonadota</taxon>
        <taxon>Alphaproteobacteria</taxon>
        <taxon>Rhodobacterales</taxon>
        <taxon>Roseobacteraceae</taxon>
        <taxon>Ponticoccus</taxon>
    </lineage>
</organism>
<dbReference type="SUPFAM" id="SSF159894">
    <property type="entry name" value="YgaC/TfoX-N like"/>
    <property type="match status" value="1"/>
</dbReference>
<dbReference type="Pfam" id="PF04993">
    <property type="entry name" value="TfoX_N"/>
    <property type="match status" value="1"/>
</dbReference>
<feature type="domain" description="TfoX N-terminal" evidence="1">
    <location>
        <begin position="13"/>
        <end position="106"/>
    </location>
</feature>
<sequence>MALSEEDRAYVHDLFSGLGELSTRRMFGGLGIYHRGQIFALMLSDGALLIKGQGAFIQYLEMMGCDQWRHRRASGKEVFMPYWSLPDPARDDPEEAVALAKEALRHLE</sequence>
<evidence type="ECO:0000313" key="2">
    <source>
        <dbReference type="EMBL" id="MEN9059831.1"/>
    </source>
</evidence>
<keyword evidence="3" id="KW-1185">Reference proteome</keyword>